<reference evidence="8" key="3">
    <citation type="submission" date="2015-06" db="UniProtKB">
        <authorList>
            <consortium name="EnsemblMetazoa"/>
        </authorList>
    </citation>
    <scope>IDENTIFICATION</scope>
</reference>
<feature type="chain" id="PRO_5008788521" description="Notch ligand N-terminal domain-containing protein" evidence="5">
    <location>
        <begin position="24"/>
        <end position="197"/>
    </location>
</feature>
<dbReference type="OrthoDB" id="6250255at2759"/>
<dbReference type="Gene3D" id="2.60.40.3510">
    <property type="match status" value="1"/>
</dbReference>
<gene>
    <name evidence="7" type="ORF">CAPTEDRAFT_212931</name>
</gene>
<dbReference type="AlphaFoldDB" id="R7UZ33"/>
<proteinExistence type="predicted"/>
<dbReference type="EnsemblMetazoa" id="CapteT212931">
    <property type="protein sequence ID" value="CapteP212931"/>
    <property type="gene ID" value="CapteG212931"/>
</dbReference>
<evidence type="ECO:0000313" key="7">
    <source>
        <dbReference type="EMBL" id="ELU11574.1"/>
    </source>
</evidence>
<accession>R7UZ33</accession>
<keyword evidence="2" id="KW-0812">Transmembrane</keyword>
<dbReference type="Pfam" id="PF07657">
    <property type="entry name" value="MNNL"/>
    <property type="match status" value="1"/>
</dbReference>
<evidence type="ECO:0000256" key="1">
    <source>
        <dbReference type="ARBA" id="ARBA00022536"/>
    </source>
</evidence>
<dbReference type="EMBL" id="AMQN01020042">
    <property type="status" value="NOT_ANNOTATED_CDS"/>
    <property type="molecule type" value="Genomic_DNA"/>
</dbReference>
<reference evidence="9" key="1">
    <citation type="submission" date="2012-12" db="EMBL/GenBank/DDBJ databases">
        <authorList>
            <person name="Hellsten U."/>
            <person name="Grimwood J."/>
            <person name="Chapman J.A."/>
            <person name="Shapiro H."/>
            <person name="Aerts A."/>
            <person name="Otillar R.P."/>
            <person name="Terry A.Y."/>
            <person name="Boore J.L."/>
            <person name="Simakov O."/>
            <person name="Marletaz F."/>
            <person name="Cho S.-J."/>
            <person name="Edsinger-Gonzales E."/>
            <person name="Havlak P."/>
            <person name="Kuo D.-H."/>
            <person name="Larsson T."/>
            <person name="Lv J."/>
            <person name="Arendt D."/>
            <person name="Savage R."/>
            <person name="Osoegawa K."/>
            <person name="de Jong P."/>
            <person name="Lindberg D.R."/>
            <person name="Seaver E.C."/>
            <person name="Weisblat D.A."/>
            <person name="Putnam N.H."/>
            <person name="Grigoriev I.V."/>
            <person name="Rokhsar D.S."/>
        </authorList>
    </citation>
    <scope>NUCLEOTIDE SEQUENCE</scope>
    <source>
        <strain evidence="9">I ESC-2004</strain>
    </source>
</reference>
<feature type="signal peptide" evidence="5">
    <location>
        <begin position="1"/>
        <end position="23"/>
    </location>
</feature>
<keyword evidence="4" id="KW-1133">Transmembrane helix</keyword>
<dbReference type="HOGENOM" id="CLU_1385359_0_0_1"/>
<evidence type="ECO:0000256" key="3">
    <source>
        <dbReference type="ARBA" id="ARBA00022737"/>
    </source>
</evidence>
<keyword evidence="5" id="KW-0732">Signal</keyword>
<dbReference type="Proteomes" id="UP000014760">
    <property type="component" value="Unassembled WGS sequence"/>
</dbReference>
<protein>
    <recommendedName>
        <fullName evidence="6">Notch ligand N-terminal domain-containing protein</fullName>
    </recommendedName>
</protein>
<dbReference type="STRING" id="283909.R7UZ33"/>
<dbReference type="InterPro" id="IPR011651">
    <property type="entry name" value="Notch_ligand_N"/>
</dbReference>
<evidence type="ECO:0000256" key="5">
    <source>
        <dbReference type="SAM" id="SignalP"/>
    </source>
</evidence>
<keyword evidence="9" id="KW-1185">Reference proteome</keyword>
<name>R7UZ33_CAPTE</name>
<keyword evidence="1" id="KW-0245">EGF-like domain</keyword>
<dbReference type="GO" id="GO:0016020">
    <property type="term" value="C:membrane"/>
    <property type="evidence" value="ECO:0007669"/>
    <property type="project" value="UniProtKB-SubCell"/>
</dbReference>
<reference evidence="7 9" key="2">
    <citation type="journal article" date="2013" name="Nature">
        <title>Insights into bilaterian evolution from three spiralian genomes.</title>
        <authorList>
            <person name="Simakov O."/>
            <person name="Marletaz F."/>
            <person name="Cho S.J."/>
            <person name="Edsinger-Gonzales E."/>
            <person name="Havlak P."/>
            <person name="Hellsten U."/>
            <person name="Kuo D.H."/>
            <person name="Larsson T."/>
            <person name="Lv J."/>
            <person name="Arendt D."/>
            <person name="Savage R."/>
            <person name="Osoegawa K."/>
            <person name="de Jong P."/>
            <person name="Grimwood J."/>
            <person name="Chapman J.A."/>
            <person name="Shapiro H."/>
            <person name="Aerts A."/>
            <person name="Otillar R.P."/>
            <person name="Terry A.Y."/>
            <person name="Boore J.L."/>
            <person name="Grigoriev I.V."/>
            <person name="Lindberg D.R."/>
            <person name="Seaver E.C."/>
            <person name="Weisblat D.A."/>
            <person name="Putnam N.H."/>
            <person name="Rokhsar D.S."/>
        </authorList>
    </citation>
    <scope>NUCLEOTIDE SEQUENCE</scope>
    <source>
        <strain evidence="7 9">I ESC-2004</strain>
    </source>
</reference>
<organism evidence="7">
    <name type="scientific">Capitella teleta</name>
    <name type="common">Polychaete worm</name>
    <dbReference type="NCBI Taxonomy" id="283909"/>
    <lineage>
        <taxon>Eukaryota</taxon>
        <taxon>Metazoa</taxon>
        <taxon>Spiralia</taxon>
        <taxon>Lophotrochozoa</taxon>
        <taxon>Annelida</taxon>
        <taxon>Polychaeta</taxon>
        <taxon>Sedentaria</taxon>
        <taxon>Scolecida</taxon>
        <taxon>Capitellidae</taxon>
        <taxon>Capitella</taxon>
    </lineage>
</organism>
<evidence type="ECO:0000313" key="9">
    <source>
        <dbReference type="Proteomes" id="UP000014760"/>
    </source>
</evidence>
<keyword evidence="3" id="KW-0677">Repeat</keyword>
<dbReference type="EMBL" id="KB296609">
    <property type="protein sequence ID" value="ELU11574.1"/>
    <property type="molecule type" value="Genomic_DNA"/>
</dbReference>
<evidence type="ECO:0000256" key="2">
    <source>
        <dbReference type="ARBA" id="ARBA00022692"/>
    </source>
</evidence>
<feature type="domain" description="Notch ligand N-terminal" evidence="6">
    <location>
        <begin position="24"/>
        <end position="141"/>
    </location>
</feature>
<evidence type="ECO:0000313" key="8">
    <source>
        <dbReference type="EnsemblMetazoa" id="CapteP212931"/>
    </source>
</evidence>
<sequence length="197" mass="21593">MVCAGVRILWLLLLAASPAQVNASGRLIIRFISYRNDDGEGSNGQCCDGRSIFCESQGGCDHYFIVSADSHFGNKSACSYGSVQTGVTRDRKYITFGDNIGGTSNPMVLEFNKWTGGVKIHIDVYDDDSNNDDHVDSISTIYRGPPGQFENLLTAEARTSLSLGVQVICDLNYYGDDCTHYCQGDYSEAEGRYTCED</sequence>
<evidence type="ECO:0000256" key="4">
    <source>
        <dbReference type="ARBA" id="ARBA00022989"/>
    </source>
</evidence>
<evidence type="ECO:0000259" key="6">
    <source>
        <dbReference type="Pfam" id="PF07657"/>
    </source>
</evidence>
<keyword evidence="4" id="KW-0472">Membrane</keyword>
<dbReference type="OMA" id="ECEESIC"/>
<dbReference type="GO" id="GO:0007219">
    <property type="term" value="P:Notch signaling pathway"/>
    <property type="evidence" value="ECO:0007669"/>
    <property type="project" value="InterPro"/>
</dbReference>